<keyword evidence="2" id="KW-0675">Receptor</keyword>
<dbReference type="SMART" id="SM00255">
    <property type="entry name" value="TIR"/>
    <property type="match status" value="1"/>
</dbReference>
<dbReference type="EMBL" id="JAVRHR010000003">
    <property type="protein sequence ID" value="MDT0608026.1"/>
    <property type="molecule type" value="Genomic_DNA"/>
</dbReference>
<dbReference type="Proteomes" id="UP001255246">
    <property type="component" value="Unassembled WGS sequence"/>
</dbReference>
<proteinExistence type="predicted"/>
<dbReference type="InterPro" id="IPR000157">
    <property type="entry name" value="TIR_dom"/>
</dbReference>
<keyword evidence="3" id="KW-1185">Reference proteome</keyword>
<feature type="domain" description="TIR" evidence="1">
    <location>
        <begin position="1"/>
        <end position="126"/>
    </location>
</feature>
<sequence length="218" mass="24697">MKIFISHSSREKWIAKKISEELIQLGCETFLDEKDISTGKAIDDSINDHLGDSDDFVILLSEASLKSAWVLVELGGAIALKKNIIPILLFIGVNEIPDVISKYLARDLNDIDKYYGEVGKKLKGQIIKRKPIKKPKVEQQSILIGQRVKIVDNPNRSVIDLVDWNDQEMDNYLGLTAKVVEVNPLGRNGEKLSNTFKLDIDKGEFYWRTDWLIALAEN</sequence>
<accession>A0ABU3AGK4</accession>
<dbReference type="SUPFAM" id="SSF52200">
    <property type="entry name" value="Toll/Interleukin receptor TIR domain"/>
    <property type="match status" value="1"/>
</dbReference>
<dbReference type="PROSITE" id="PS50104">
    <property type="entry name" value="TIR"/>
    <property type="match status" value="1"/>
</dbReference>
<reference evidence="2 3" key="1">
    <citation type="submission" date="2023-09" db="EMBL/GenBank/DDBJ databases">
        <authorList>
            <person name="Rey-Velasco X."/>
        </authorList>
    </citation>
    <scope>NUCLEOTIDE SEQUENCE [LARGE SCALE GENOMIC DNA]</scope>
    <source>
        <strain evidence="2 3">F388</strain>
    </source>
</reference>
<name>A0ABU3AGK4_9FLAO</name>
<dbReference type="RefSeq" id="WP_311352368.1">
    <property type="nucleotide sequence ID" value="NZ_JAVRHR010000003.1"/>
</dbReference>
<dbReference type="Pfam" id="PF13676">
    <property type="entry name" value="TIR_2"/>
    <property type="match status" value="1"/>
</dbReference>
<dbReference type="InterPro" id="IPR035897">
    <property type="entry name" value="Toll_tir_struct_dom_sf"/>
</dbReference>
<protein>
    <submittedName>
        <fullName evidence="2">Toll/interleukin-1 receptor domain-containing protein</fullName>
    </submittedName>
</protein>
<dbReference type="Gene3D" id="3.40.50.10140">
    <property type="entry name" value="Toll/interleukin-1 receptor homology (TIR) domain"/>
    <property type="match status" value="1"/>
</dbReference>
<evidence type="ECO:0000313" key="2">
    <source>
        <dbReference type="EMBL" id="MDT0608026.1"/>
    </source>
</evidence>
<comment type="caution">
    <text evidence="2">The sequence shown here is derived from an EMBL/GenBank/DDBJ whole genome shotgun (WGS) entry which is preliminary data.</text>
</comment>
<gene>
    <name evidence="2" type="ORF">RM706_13340</name>
</gene>
<evidence type="ECO:0000313" key="3">
    <source>
        <dbReference type="Proteomes" id="UP001255246"/>
    </source>
</evidence>
<organism evidence="2 3">
    <name type="scientific">Croceitalea rosinachiae</name>
    <dbReference type="NCBI Taxonomy" id="3075596"/>
    <lineage>
        <taxon>Bacteria</taxon>
        <taxon>Pseudomonadati</taxon>
        <taxon>Bacteroidota</taxon>
        <taxon>Flavobacteriia</taxon>
        <taxon>Flavobacteriales</taxon>
        <taxon>Flavobacteriaceae</taxon>
        <taxon>Croceitalea</taxon>
    </lineage>
</organism>
<evidence type="ECO:0000259" key="1">
    <source>
        <dbReference type="PROSITE" id="PS50104"/>
    </source>
</evidence>